<feature type="compositionally biased region" description="Basic and acidic residues" evidence="1">
    <location>
        <begin position="516"/>
        <end position="526"/>
    </location>
</feature>
<feature type="compositionally biased region" description="Basic and acidic residues" evidence="1">
    <location>
        <begin position="554"/>
        <end position="563"/>
    </location>
</feature>
<feature type="compositionally biased region" description="Low complexity" evidence="1">
    <location>
        <begin position="643"/>
        <end position="658"/>
    </location>
</feature>
<feature type="region of interest" description="Disordered" evidence="1">
    <location>
        <begin position="330"/>
        <end position="400"/>
    </location>
</feature>
<protein>
    <submittedName>
        <fullName evidence="2">Uncharacterized protein</fullName>
    </submittedName>
</protein>
<dbReference type="EMBL" id="EF407946">
    <property type="protein sequence ID" value="ABQ95614.1"/>
    <property type="molecule type" value="Genomic_DNA"/>
</dbReference>
<organism evidence="2">
    <name type="scientific">Thermus sp. 4C</name>
    <dbReference type="NCBI Taxonomy" id="446041"/>
    <lineage>
        <taxon>Bacteria</taxon>
        <taxon>Thermotogati</taxon>
        <taxon>Deinococcota</taxon>
        <taxon>Deinococci</taxon>
        <taxon>Thermales</taxon>
        <taxon>Thermaceae</taxon>
        <taxon>Thermus</taxon>
    </lineage>
</organism>
<feature type="compositionally biased region" description="Gly residues" evidence="1">
    <location>
        <begin position="277"/>
        <end position="297"/>
    </location>
</feature>
<sequence length="658" mass="67207">MRRLRARSRSPENDEVEAPRNFLLTQQATQAAWKFGNIDGFRPVVLPPPHRHFVEQTLYGLRNGLFRGLVFSLRKGQISRQGVNLVFPRHGKILLGYHHLHHHLPRPQVPHLDLHHPPRDGGAHELGLGGALLAPEEAGLGKAGLPDGLLQAGLLPGAVQGQAGQAGLGLLKPGLPLGEAEGGLGPLGHQVAQAAHLVPQAGKLPPEGLPLRPAPLLRPGKLPLQAGRLLRLGLGLVLEVPQGGLVHPAGDGLPLLHPVPRLHQKPREGGEGEDQGVKGGQGGEGGELQGGLLPGGEGRPDHGASRLEVEAREGGQVLGAGGVEAEAGRALGGLHPGVGAHRGDEGRGGGGGAGLPGDPDPPGGAGEGLQEVGEEPPREVKPPLPEDLGPPPDHAHPVGHHLAVPAHRQGAAQLVLHQDALPPQGLHHQEAPLHGLLGLAVEAPHLGPDLPAVPPVQVVQHGHLRRPHQVAEGGGEALAREGPEGEAGEGEEEGQGGLLGGGVADPPLPGGEEEELHPPGPEEGHPVHIQGVQEQVAEVPGQEGPVGAGSHPPEGVEEKGKGEEDGDGVGEGTVAEAPLQEGGKGAHELPGPGGGGVYVGHHRSPGQGQALQEAHLHPEAPQEGSGEGGPGQVGPRGHRLRASSRILRARSSSGTRAG</sequence>
<geneLocation type="plasmid" evidence="2">
    <name>pL4C</name>
</geneLocation>
<name>A6MN68_9DEIN</name>
<feature type="compositionally biased region" description="Acidic residues" evidence="1">
    <location>
        <begin position="484"/>
        <end position="494"/>
    </location>
</feature>
<reference evidence="2" key="1">
    <citation type="journal article" date="2007" name="Plasmid">
        <title>Sequence analysis and characterizations of two novel plasmids isolated from Thermus sp. 4C.</title>
        <authorList>
            <person name="Ruan L."/>
            <person name="Xu X."/>
        </authorList>
    </citation>
    <scope>NUCLEOTIDE SEQUENCE</scope>
    <source>
        <strain evidence="2">4C</strain>
        <plasmid evidence="2">pL4C</plasmid>
    </source>
</reference>
<keyword evidence="2" id="KW-0614">Plasmid</keyword>
<proteinExistence type="predicted"/>
<dbReference type="AlphaFoldDB" id="A6MN68"/>
<feature type="compositionally biased region" description="Gly residues" evidence="1">
    <location>
        <begin position="625"/>
        <end position="634"/>
    </location>
</feature>
<evidence type="ECO:0000256" key="1">
    <source>
        <dbReference type="SAM" id="MobiDB-lite"/>
    </source>
</evidence>
<evidence type="ECO:0000313" key="2">
    <source>
        <dbReference type="EMBL" id="ABQ95614.1"/>
    </source>
</evidence>
<feature type="region of interest" description="Disordered" evidence="1">
    <location>
        <begin position="466"/>
        <end position="527"/>
    </location>
</feature>
<feature type="region of interest" description="Disordered" evidence="1">
    <location>
        <begin position="541"/>
        <end position="658"/>
    </location>
</feature>
<accession>A6MN68</accession>
<feature type="region of interest" description="Disordered" evidence="1">
    <location>
        <begin position="251"/>
        <end position="303"/>
    </location>
</feature>
<feature type="compositionally biased region" description="Pro residues" evidence="1">
    <location>
        <begin position="382"/>
        <end position="392"/>
    </location>
</feature>